<protein>
    <submittedName>
        <fullName evidence="2">YqcC family protein</fullName>
    </submittedName>
</protein>
<dbReference type="RefSeq" id="WP_304994844.1">
    <property type="nucleotide sequence ID" value="NZ_CP101717.1"/>
</dbReference>
<dbReference type="AlphaFoldDB" id="A0AB38YDW3"/>
<accession>A0AB38YDW3</accession>
<feature type="domain" description="YqcC-like" evidence="1">
    <location>
        <begin position="8"/>
        <end position="102"/>
    </location>
</feature>
<dbReference type="EMBL" id="CP101717">
    <property type="protein sequence ID" value="WLD57559.1"/>
    <property type="molecule type" value="Genomic_DNA"/>
</dbReference>
<sequence length="108" mass="12414">MTTGRNHISMLLVDLRVEMERLDLWSEHYPSEEAMASVEPFAVDTMDLEQWLQFFFIARLQAILDAQAPLPASCEIAPYAEQRFQDRADTTNLIRIIQKIDAAVTESK</sequence>
<evidence type="ECO:0000259" key="1">
    <source>
        <dbReference type="Pfam" id="PF04287"/>
    </source>
</evidence>
<organism evidence="2">
    <name type="scientific">Salinispirillum sp. LH 10-3-1</name>
    <dbReference type="NCBI Taxonomy" id="2952525"/>
    <lineage>
        <taxon>Bacteria</taxon>
        <taxon>Pseudomonadati</taxon>
        <taxon>Pseudomonadota</taxon>
        <taxon>Gammaproteobacteria</taxon>
        <taxon>Oceanospirillales</taxon>
        <taxon>Saccharospirillaceae</taxon>
        <taxon>Salinispirillum</taxon>
    </lineage>
</organism>
<evidence type="ECO:0000313" key="2">
    <source>
        <dbReference type="EMBL" id="WLD57559.1"/>
    </source>
</evidence>
<dbReference type="Pfam" id="PF04287">
    <property type="entry name" value="DUF446"/>
    <property type="match status" value="1"/>
</dbReference>
<dbReference type="InterPro" id="IPR023376">
    <property type="entry name" value="YqcC-like_dom"/>
</dbReference>
<dbReference type="Gene3D" id="1.20.1440.40">
    <property type="entry name" value="YqcC-like"/>
    <property type="match status" value="1"/>
</dbReference>
<dbReference type="InterPro" id="IPR036814">
    <property type="entry name" value="YqcC-like_sf"/>
</dbReference>
<dbReference type="GO" id="GO:0044010">
    <property type="term" value="P:single-species biofilm formation"/>
    <property type="evidence" value="ECO:0007669"/>
    <property type="project" value="TreeGrafter"/>
</dbReference>
<reference evidence="2" key="1">
    <citation type="submission" date="2022-07" db="EMBL/GenBank/DDBJ databases">
        <title>Complete genome sequence of Salinispirillum sp. LH10-3-1 capable of multiple carbohydrate inversion isolated from a soda lake.</title>
        <authorList>
            <person name="Liu J."/>
            <person name="Zhai Y."/>
            <person name="Zhang H."/>
            <person name="Yang H."/>
            <person name="Qu J."/>
            <person name="Li J."/>
        </authorList>
    </citation>
    <scope>NUCLEOTIDE SEQUENCE</scope>
    <source>
        <strain evidence="2">LH 10-3-1</strain>
    </source>
</reference>
<dbReference type="InterPro" id="IPR007384">
    <property type="entry name" value="UCP006257"/>
</dbReference>
<gene>
    <name evidence="2" type="ORF">NFC81_12680</name>
</gene>
<dbReference type="SUPFAM" id="SSF158452">
    <property type="entry name" value="YqcC-like"/>
    <property type="match status" value="1"/>
</dbReference>
<dbReference type="PANTHER" id="PTHR39586">
    <property type="entry name" value="CYTOPLASMIC PROTEIN-RELATED"/>
    <property type="match status" value="1"/>
</dbReference>
<dbReference type="PIRSF" id="PIRSF006257">
    <property type="entry name" value="UCP006257"/>
    <property type="match status" value="1"/>
</dbReference>
<proteinExistence type="predicted"/>
<dbReference type="PANTHER" id="PTHR39586:SF1">
    <property type="entry name" value="CYTOPLASMIC PROTEIN"/>
    <property type="match status" value="1"/>
</dbReference>
<name>A0AB38YDW3_9GAMM</name>